<feature type="compositionally biased region" description="Basic and acidic residues" evidence="1">
    <location>
        <begin position="156"/>
        <end position="167"/>
    </location>
</feature>
<gene>
    <name evidence="2" type="ORF">Slin15195_G047480</name>
</gene>
<proteinExistence type="predicted"/>
<keyword evidence="3" id="KW-1185">Reference proteome</keyword>
<organism evidence="2 3">
    <name type="scientific">Septoria linicola</name>
    <dbReference type="NCBI Taxonomy" id="215465"/>
    <lineage>
        <taxon>Eukaryota</taxon>
        <taxon>Fungi</taxon>
        <taxon>Dikarya</taxon>
        <taxon>Ascomycota</taxon>
        <taxon>Pezizomycotina</taxon>
        <taxon>Dothideomycetes</taxon>
        <taxon>Dothideomycetidae</taxon>
        <taxon>Mycosphaerellales</taxon>
        <taxon>Mycosphaerellaceae</taxon>
        <taxon>Septoria</taxon>
    </lineage>
</organism>
<dbReference type="OrthoDB" id="5220117at2759"/>
<dbReference type="EMBL" id="CP099420">
    <property type="protein sequence ID" value="USW51429.1"/>
    <property type="molecule type" value="Genomic_DNA"/>
</dbReference>
<feature type="region of interest" description="Disordered" evidence="1">
    <location>
        <begin position="110"/>
        <end position="167"/>
    </location>
</feature>
<evidence type="ECO:0000313" key="2">
    <source>
        <dbReference type="EMBL" id="USW51429.1"/>
    </source>
</evidence>
<sequence length="274" mass="30436">MDDWQEAALTNRHLHNRVGKHGRGKGGKSNGGFDVQKTLGTYEVKCHAAGKLVKENGSSTGIGKLEVYHLNEAGNALVGELFLPEVLHGTVLLTGSRKTMKAVVRSFEFQEEVESDTENAGVDAEVGIERQSLDDSLAGEGAKEEAGEGDAEEEEHTGVEAEDREERSYKEFEKNSFRSPKFWMKWQGQILAALSDRRQSPPSEGGDRLGDQVPVSEAVMTDKGYLVFASNNCEKFQGTLSCEALEWDNVKVQGWKLRNHTARDFEVHWETKSY</sequence>
<reference evidence="2" key="1">
    <citation type="submission" date="2022-06" db="EMBL/GenBank/DDBJ databases">
        <title>Complete genome sequences of two strains of the flax pathogen Septoria linicola.</title>
        <authorList>
            <person name="Lapalu N."/>
            <person name="Simon A."/>
            <person name="Demenou B."/>
            <person name="Paumier D."/>
            <person name="Guillot M.-P."/>
            <person name="Gout L."/>
            <person name="Valade R."/>
        </authorList>
    </citation>
    <scope>NUCLEOTIDE SEQUENCE</scope>
    <source>
        <strain evidence="2">SE15195</strain>
    </source>
</reference>
<evidence type="ECO:0000313" key="3">
    <source>
        <dbReference type="Proteomes" id="UP001056384"/>
    </source>
</evidence>
<accession>A0A9Q9ANI4</accession>
<protein>
    <submittedName>
        <fullName evidence="2">Uncharacterized protein</fullName>
    </submittedName>
</protein>
<dbReference type="Proteomes" id="UP001056384">
    <property type="component" value="Chromosome 3"/>
</dbReference>
<feature type="compositionally biased region" description="Basic residues" evidence="1">
    <location>
        <begin position="12"/>
        <end position="26"/>
    </location>
</feature>
<feature type="region of interest" description="Disordered" evidence="1">
    <location>
        <begin position="10"/>
        <end position="32"/>
    </location>
</feature>
<name>A0A9Q9ANI4_9PEZI</name>
<dbReference type="AlphaFoldDB" id="A0A9Q9ANI4"/>
<evidence type="ECO:0000256" key="1">
    <source>
        <dbReference type="SAM" id="MobiDB-lite"/>
    </source>
</evidence>